<evidence type="ECO:0000313" key="2">
    <source>
        <dbReference type="EMBL" id="MCZ0866716.1"/>
    </source>
</evidence>
<reference evidence="2 3" key="1">
    <citation type="submission" date="2022-12" db="EMBL/GenBank/DDBJ databases">
        <title>Dasania phycosphaerae sp. nov., isolated from particulate material of the south coast of Korea.</title>
        <authorList>
            <person name="Jiang Y."/>
        </authorList>
    </citation>
    <scope>NUCLEOTIDE SEQUENCE [LARGE SCALE GENOMIC DNA]</scope>
    <source>
        <strain evidence="2 3">GY-19</strain>
    </source>
</reference>
<dbReference type="InterPro" id="IPR036814">
    <property type="entry name" value="YqcC-like_sf"/>
</dbReference>
<dbReference type="SUPFAM" id="SSF158452">
    <property type="entry name" value="YqcC-like"/>
    <property type="match status" value="1"/>
</dbReference>
<comment type="caution">
    <text evidence="2">The sequence shown here is derived from an EMBL/GenBank/DDBJ whole genome shotgun (WGS) entry which is preliminary data.</text>
</comment>
<sequence length="107" mass="12229">MTKAITLASLLMDLQLLLRQLGHWQAERPSAQALASQQPFCVDTLSFPQWLQFIFIERLQLLLDQQLALPTSCQVCPMAEQYFNQDLVRVQELLACLQQIDRLLSAA</sequence>
<proteinExistence type="predicted"/>
<dbReference type="AlphaFoldDB" id="A0A9J6RQE3"/>
<protein>
    <submittedName>
        <fullName evidence="2">YqcC family protein</fullName>
    </submittedName>
</protein>
<dbReference type="InterPro" id="IPR007384">
    <property type="entry name" value="UCP006257"/>
</dbReference>
<dbReference type="Proteomes" id="UP001069090">
    <property type="component" value="Unassembled WGS sequence"/>
</dbReference>
<dbReference type="PIRSF" id="PIRSF006257">
    <property type="entry name" value="UCP006257"/>
    <property type="match status" value="1"/>
</dbReference>
<dbReference type="EMBL" id="JAPTGG010000015">
    <property type="protein sequence ID" value="MCZ0866716.1"/>
    <property type="molecule type" value="Genomic_DNA"/>
</dbReference>
<accession>A0A9J6RQE3</accession>
<gene>
    <name evidence="2" type="ORF">O0V09_16005</name>
</gene>
<feature type="domain" description="YqcC-like" evidence="1">
    <location>
        <begin position="7"/>
        <end position="103"/>
    </location>
</feature>
<dbReference type="InterPro" id="IPR023376">
    <property type="entry name" value="YqcC-like_dom"/>
</dbReference>
<evidence type="ECO:0000259" key="1">
    <source>
        <dbReference type="Pfam" id="PF04287"/>
    </source>
</evidence>
<organism evidence="2 3">
    <name type="scientific">Dasania phycosphaerae</name>
    <dbReference type="NCBI Taxonomy" id="2950436"/>
    <lineage>
        <taxon>Bacteria</taxon>
        <taxon>Pseudomonadati</taxon>
        <taxon>Pseudomonadota</taxon>
        <taxon>Gammaproteobacteria</taxon>
        <taxon>Cellvibrionales</taxon>
        <taxon>Spongiibacteraceae</taxon>
        <taxon>Dasania</taxon>
    </lineage>
</organism>
<dbReference type="PANTHER" id="PTHR39586">
    <property type="entry name" value="CYTOPLASMIC PROTEIN-RELATED"/>
    <property type="match status" value="1"/>
</dbReference>
<dbReference type="RefSeq" id="WP_258332745.1">
    <property type="nucleotide sequence ID" value="NZ_JAPTGG010000015.1"/>
</dbReference>
<name>A0A9J6RQE3_9GAMM</name>
<dbReference type="PANTHER" id="PTHR39586:SF1">
    <property type="entry name" value="CYTOPLASMIC PROTEIN"/>
    <property type="match status" value="1"/>
</dbReference>
<keyword evidence="3" id="KW-1185">Reference proteome</keyword>
<dbReference type="Gene3D" id="1.20.1440.40">
    <property type="entry name" value="YqcC-like"/>
    <property type="match status" value="1"/>
</dbReference>
<dbReference type="GO" id="GO:0044010">
    <property type="term" value="P:single-species biofilm formation"/>
    <property type="evidence" value="ECO:0007669"/>
    <property type="project" value="TreeGrafter"/>
</dbReference>
<evidence type="ECO:0000313" key="3">
    <source>
        <dbReference type="Proteomes" id="UP001069090"/>
    </source>
</evidence>
<dbReference type="Pfam" id="PF04287">
    <property type="entry name" value="DUF446"/>
    <property type="match status" value="1"/>
</dbReference>